<protein>
    <submittedName>
        <fullName evidence="1">Uncharacterized protein</fullName>
    </submittedName>
</protein>
<dbReference type="AlphaFoldDB" id="A0A562RKI9"/>
<dbReference type="Proteomes" id="UP000318431">
    <property type="component" value="Unassembled WGS sequence"/>
</dbReference>
<organism evidence="1 2">
    <name type="scientific">Pseudoduganella lurida</name>
    <dbReference type="NCBI Taxonomy" id="1036180"/>
    <lineage>
        <taxon>Bacteria</taxon>
        <taxon>Pseudomonadati</taxon>
        <taxon>Pseudomonadota</taxon>
        <taxon>Betaproteobacteria</taxon>
        <taxon>Burkholderiales</taxon>
        <taxon>Oxalobacteraceae</taxon>
        <taxon>Telluria group</taxon>
        <taxon>Pseudoduganella</taxon>
    </lineage>
</organism>
<evidence type="ECO:0000313" key="1">
    <source>
        <dbReference type="EMBL" id="TWI69565.1"/>
    </source>
</evidence>
<reference evidence="1 2" key="1">
    <citation type="journal article" date="2015" name="Stand. Genomic Sci.">
        <title>Genomic Encyclopedia of Bacterial and Archaeal Type Strains, Phase III: the genomes of soil and plant-associated and newly described type strains.</title>
        <authorList>
            <person name="Whitman W.B."/>
            <person name="Woyke T."/>
            <person name="Klenk H.P."/>
            <person name="Zhou Y."/>
            <person name="Lilburn T.G."/>
            <person name="Beck B.J."/>
            <person name="De Vos P."/>
            <person name="Vandamme P."/>
            <person name="Eisen J.A."/>
            <person name="Garrity G."/>
            <person name="Hugenholtz P."/>
            <person name="Kyrpides N.C."/>
        </authorList>
    </citation>
    <scope>NUCLEOTIDE SEQUENCE [LARGE SCALE GENOMIC DNA]</scope>
    <source>
        <strain evidence="1 2">CGMCC 1.10822</strain>
    </source>
</reference>
<proteinExistence type="predicted"/>
<keyword evidence="2" id="KW-1185">Reference proteome</keyword>
<evidence type="ECO:0000313" key="2">
    <source>
        <dbReference type="Proteomes" id="UP000318431"/>
    </source>
</evidence>
<dbReference type="RefSeq" id="WP_145647316.1">
    <property type="nucleotide sequence ID" value="NZ_VLLB01000001.1"/>
</dbReference>
<comment type="caution">
    <text evidence="1">The sequence shown here is derived from an EMBL/GenBank/DDBJ whole genome shotgun (WGS) entry which is preliminary data.</text>
</comment>
<dbReference type="EMBL" id="VLLB01000001">
    <property type="protein sequence ID" value="TWI69565.1"/>
    <property type="molecule type" value="Genomic_DNA"/>
</dbReference>
<accession>A0A562RKI9</accession>
<name>A0A562RKI9_9BURK</name>
<sequence length="86" mass="9432">MHLLDAITHGGLFLALLSGAIAVGTNTLFLSRKEHRLAAEYVMRKRECLPVTAEMKYARLQALVQRGCQMGFLAGVCVSLPFAAFH</sequence>
<gene>
    <name evidence="1" type="ORF">IP91_00635</name>
</gene>